<proteinExistence type="predicted"/>
<dbReference type="RefSeq" id="WP_104476088.1">
    <property type="nucleotide sequence ID" value="NZ_MPZN01000041.1"/>
</dbReference>
<evidence type="ECO:0000313" key="1">
    <source>
        <dbReference type="EMBL" id="PPL16942.1"/>
    </source>
</evidence>
<dbReference type="EMBL" id="MPZN01000041">
    <property type="protein sequence ID" value="PPL16942.1"/>
    <property type="molecule type" value="Genomic_DNA"/>
</dbReference>
<comment type="caution">
    <text evidence="1">The sequence shown here is derived from an EMBL/GenBank/DDBJ whole genome shotgun (WGS) entry which is preliminary data.</text>
</comment>
<organism evidence="1 2">
    <name type="scientific">Microterricola pindariensis</name>
    <dbReference type="NCBI Taxonomy" id="478010"/>
    <lineage>
        <taxon>Bacteria</taxon>
        <taxon>Bacillati</taxon>
        <taxon>Actinomycetota</taxon>
        <taxon>Actinomycetes</taxon>
        <taxon>Micrococcales</taxon>
        <taxon>Microbacteriaceae</taxon>
        <taxon>Microterricola</taxon>
    </lineage>
</organism>
<protein>
    <recommendedName>
        <fullName evidence="3">N-acetyltransferase domain-containing protein</fullName>
    </recommendedName>
</protein>
<sequence>MDTLITVRPPHARDSAQIARLHVKSWRETYRGLMDDSVLDDPGSVERRERFWNAALTDPAYAGNRAAVAERDGAIIGVATAGPPRDADADWSADPYVLYTSAAMYGAGTACGSCAWSGADRIRPVVVAGPAN</sequence>
<accession>A0ABX5ATM6</accession>
<dbReference type="InterPro" id="IPR016181">
    <property type="entry name" value="Acyl_CoA_acyltransferase"/>
</dbReference>
<dbReference type="SUPFAM" id="SSF55729">
    <property type="entry name" value="Acyl-CoA N-acyltransferases (Nat)"/>
    <property type="match status" value="1"/>
</dbReference>
<keyword evidence="2" id="KW-1185">Reference proteome</keyword>
<evidence type="ECO:0000313" key="2">
    <source>
        <dbReference type="Proteomes" id="UP000237755"/>
    </source>
</evidence>
<reference evidence="1 2" key="1">
    <citation type="journal article" date="2008" name="Int. J. Syst. Evol. Microbiol.">
        <title>Leifsonia pindariensis sp. nov., isolated from the Pindari glacier of the Indian Himalayas, and emended description of the genus Leifsonia.</title>
        <authorList>
            <person name="Reddy G.S."/>
            <person name="Prabagaran S.R."/>
            <person name="Shivaji S."/>
        </authorList>
    </citation>
    <scope>NUCLEOTIDE SEQUENCE [LARGE SCALE GENOMIC DNA]</scope>
    <source>
        <strain evidence="1 2">PON 10</strain>
    </source>
</reference>
<dbReference type="Gene3D" id="3.40.630.30">
    <property type="match status" value="1"/>
</dbReference>
<evidence type="ECO:0008006" key="3">
    <source>
        <dbReference type="Google" id="ProtNLM"/>
    </source>
</evidence>
<gene>
    <name evidence="1" type="ORF">GY24_12025</name>
</gene>
<dbReference type="Proteomes" id="UP000237755">
    <property type="component" value="Unassembled WGS sequence"/>
</dbReference>
<name>A0ABX5ATM6_9MICO</name>